<dbReference type="InterPro" id="IPR006140">
    <property type="entry name" value="D-isomer_DH_NAD-bd"/>
</dbReference>
<dbReference type="Pfam" id="PF02826">
    <property type="entry name" value="2-Hacid_dh_C"/>
    <property type="match status" value="1"/>
</dbReference>
<dbReference type="Pfam" id="PF00389">
    <property type="entry name" value="2-Hacid_dh"/>
    <property type="match status" value="1"/>
</dbReference>
<dbReference type="PROSITE" id="PS00671">
    <property type="entry name" value="D_2_HYDROXYACID_DH_3"/>
    <property type="match status" value="1"/>
</dbReference>
<evidence type="ECO:0000259" key="6">
    <source>
        <dbReference type="Pfam" id="PF02826"/>
    </source>
</evidence>
<dbReference type="InterPro" id="IPR029753">
    <property type="entry name" value="D-isomer_DH_CS"/>
</dbReference>
<dbReference type="RefSeq" id="WP_034422511.1">
    <property type="nucleotide sequence ID" value="NZ_CP045798.1"/>
</dbReference>
<dbReference type="SUPFAM" id="SSF51735">
    <property type="entry name" value="NAD(P)-binding Rossmann-fold domains"/>
    <property type="match status" value="1"/>
</dbReference>
<dbReference type="AlphaFoldDB" id="A0A7G6E2S5"/>
<dbReference type="InterPro" id="IPR050857">
    <property type="entry name" value="D-2-hydroxyacid_DH"/>
</dbReference>
<comment type="similarity">
    <text evidence="1 4">Belongs to the D-isomer specific 2-hydroxyacid dehydrogenase family.</text>
</comment>
<keyword evidence="8" id="KW-1185">Reference proteome</keyword>
<evidence type="ECO:0000256" key="2">
    <source>
        <dbReference type="ARBA" id="ARBA00023002"/>
    </source>
</evidence>
<dbReference type="CDD" id="cd12172">
    <property type="entry name" value="PGDH_like_2"/>
    <property type="match status" value="1"/>
</dbReference>
<dbReference type="PANTHER" id="PTHR42789">
    <property type="entry name" value="D-ISOMER SPECIFIC 2-HYDROXYACID DEHYDROGENASE FAMILY PROTEIN (AFU_ORTHOLOGUE AFUA_6G10090)"/>
    <property type="match status" value="1"/>
</dbReference>
<reference evidence="7 8" key="1">
    <citation type="journal article" date="2019" name="Front. Microbiol.">
        <title>Thermoanaerosceptrum fracticalcis gen. nov. sp. nov., a Novel Fumarate-Fermenting Microorganism From a Deep Fractured Carbonate Aquifer of the US Great Basin.</title>
        <authorList>
            <person name="Hamilton-Brehm S.D."/>
            <person name="Stewart L.E."/>
            <person name="Zavarin M."/>
            <person name="Caldwell M."/>
            <person name="Lawson P.A."/>
            <person name="Onstott T.C."/>
            <person name="Grzymski J."/>
            <person name="Neveux I."/>
            <person name="Lollar B.S."/>
            <person name="Russell C.E."/>
            <person name="Moser D.P."/>
        </authorList>
    </citation>
    <scope>NUCLEOTIDE SEQUENCE [LARGE SCALE GENOMIC DNA]</scope>
    <source>
        <strain evidence="7 8">DRI-13</strain>
    </source>
</reference>
<dbReference type="PROSITE" id="PS00670">
    <property type="entry name" value="D_2_HYDROXYACID_DH_2"/>
    <property type="match status" value="1"/>
</dbReference>
<sequence>MKVLVTALSFGKHSDEPLRILQDAGLEVHKNPLGRPMTEEELCQYIPDYDGLLVGVDPVTTKVLEKGKKLKVVAKHGVGVDNIPLERARELGIKVTNCPDSNSEAVADLTFALMLAVARKIPLADKSTKEGQWLRLTGPELYGKTLGLLGFGAIGRRVALRAKGFSMEVLAYDKYPDEKFARENGVILTGLSEAIEKADFLSLHLPLTPETRNIINKTTLGEMKQGAFLINTARGELINEEDLLLALEEGRLAGAALDAFSPEPPDKNNPLLKLNNVVVSPHIGAYSYEANKRMGMAAAQNLVDALQGKTPPNWVNQ</sequence>
<dbReference type="InterPro" id="IPR006139">
    <property type="entry name" value="D-isomer_2_OHA_DH_cat_dom"/>
</dbReference>
<organism evidence="7 8">
    <name type="scientific">Thermanaerosceptrum fracticalcis</name>
    <dbReference type="NCBI Taxonomy" id="1712410"/>
    <lineage>
        <taxon>Bacteria</taxon>
        <taxon>Bacillati</taxon>
        <taxon>Bacillota</taxon>
        <taxon>Clostridia</taxon>
        <taxon>Eubacteriales</taxon>
        <taxon>Peptococcaceae</taxon>
        <taxon>Thermanaerosceptrum</taxon>
    </lineage>
</organism>
<evidence type="ECO:0000313" key="8">
    <source>
        <dbReference type="Proteomes" id="UP000515847"/>
    </source>
</evidence>
<evidence type="ECO:0000313" key="7">
    <source>
        <dbReference type="EMBL" id="QNB46379.1"/>
    </source>
</evidence>
<name>A0A7G6E2S5_THEFR</name>
<protein>
    <submittedName>
        <fullName evidence="7">Hydroxyacid dehydrogenase</fullName>
    </submittedName>
</protein>
<dbReference type="GO" id="GO:0016616">
    <property type="term" value="F:oxidoreductase activity, acting on the CH-OH group of donors, NAD or NADP as acceptor"/>
    <property type="evidence" value="ECO:0007669"/>
    <property type="project" value="InterPro"/>
</dbReference>
<dbReference type="Gene3D" id="3.40.50.720">
    <property type="entry name" value="NAD(P)-binding Rossmann-like Domain"/>
    <property type="match status" value="2"/>
</dbReference>
<dbReference type="EMBL" id="CP045798">
    <property type="protein sequence ID" value="QNB46379.1"/>
    <property type="molecule type" value="Genomic_DNA"/>
</dbReference>
<dbReference type="SUPFAM" id="SSF52283">
    <property type="entry name" value="Formate/glycerate dehydrogenase catalytic domain-like"/>
    <property type="match status" value="1"/>
</dbReference>
<evidence type="ECO:0000256" key="1">
    <source>
        <dbReference type="ARBA" id="ARBA00005854"/>
    </source>
</evidence>
<feature type="domain" description="D-isomer specific 2-hydroxyacid dehydrogenase NAD-binding" evidence="6">
    <location>
        <begin position="111"/>
        <end position="284"/>
    </location>
</feature>
<dbReference type="InterPro" id="IPR036291">
    <property type="entry name" value="NAD(P)-bd_dom_sf"/>
</dbReference>
<keyword evidence="3" id="KW-0520">NAD</keyword>
<dbReference type="FunFam" id="3.40.50.720:FF:000203">
    <property type="entry name" value="D-3-phosphoglycerate dehydrogenase (SerA)"/>
    <property type="match status" value="1"/>
</dbReference>
<evidence type="ECO:0000256" key="3">
    <source>
        <dbReference type="ARBA" id="ARBA00023027"/>
    </source>
</evidence>
<gene>
    <name evidence="7" type="ORF">BR63_08655</name>
</gene>
<dbReference type="KEGG" id="tfr:BR63_08655"/>
<evidence type="ECO:0000259" key="5">
    <source>
        <dbReference type="Pfam" id="PF00389"/>
    </source>
</evidence>
<accession>A0A7G6E2S5</accession>
<keyword evidence="2 4" id="KW-0560">Oxidoreductase</keyword>
<dbReference type="GO" id="GO:0051287">
    <property type="term" value="F:NAD binding"/>
    <property type="evidence" value="ECO:0007669"/>
    <property type="project" value="InterPro"/>
</dbReference>
<dbReference type="OrthoDB" id="9805416at2"/>
<dbReference type="PANTHER" id="PTHR42789:SF1">
    <property type="entry name" value="D-ISOMER SPECIFIC 2-HYDROXYACID DEHYDROGENASE FAMILY PROTEIN (AFU_ORTHOLOGUE AFUA_6G10090)"/>
    <property type="match status" value="1"/>
</dbReference>
<dbReference type="Proteomes" id="UP000515847">
    <property type="component" value="Chromosome"/>
</dbReference>
<evidence type="ECO:0000256" key="4">
    <source>
        <dbReference type="RuleBase" id="RU003719"/>
    </source>
</evidence>
<feature type="domain" description="D-isomer specific 2-hydroxyacid dehydrogenase catalytic" evidence="5">
    <location>
        <begin position="14"/>
        <end position="316"/>
    </location>
</feature>
<proteinExistence type="inferred from homology"/>